<keyword evidence="2" id="KW-1185">Reference proteome</keyword>
<name>A0A1P8UAK2_9MICO</name>
<dbReference type="AlphaFoldDB" id="A0A1P8UAK2"/>
<dbReference type="STRING" id="36805.BOH66_13495"/>
<dbReference type="EMBL" id="CP018762">
    <property type="protein sequence ID" value="APZ35151.1"/>
    <property type="molecule type" value="Genomic_DNA"/>
</dbReference>
<evidence type="ECO:0000313" key="2">
    <source>
        <dbReference type="Proteomes" id="UP000187185"/>
    </source>
</evidence>
<reference evidence="1 2" key="1">
    <citation type="submission" date="2016-12" db="EMBL/GenBank/DDBJ databases">
        <title>Complete genome sequence of Microbacterium aurum KACC 15219.</title>
        <authorList>
            <person name="Jung Y."/>
            <person name="Shin J.-H."/>
            <person name="Lee Y.-J."/>
            <person name="Yi H."/>
            <person name="Bahn Y.-S."/>
            <person name="Kim J.F."/>
            <person name="Lee D.-W."/>
        </authorList>
    </citation>
    <scope>NUCLEOTIDE SEQUENCE [LARGE SCALE GENOMIC DNA]</scope>
    <source>
        <strain evidence="1 2">KACC 15219</strain>
    </source>
</reference>
<evidence type="ECO:0000313" key="1">
    <source>
        <dbReference type="EMBL" id="APZ35151.1"/>
    </source>
</evidence>
<dbReference type="KEGG" id="maur:BOH66_13495"/>
<proteinExistence type="predicted"/>
<organism evidence="1 2">
    <name type="scientific">Microbacterium aurum</name>
    <dbReference type="NCBI Taxonomy" id="36805"/>
    <lineage>
        <taxon>Bacteria</taxon>
        <taxon>Bacillati</taxon>
        <taxon>Actinomycetota</taxon>
        <taxon>Actinomycetes</taxon>
        <taxon>Micrococcales</taxon>
        <taxon>Microbacteriaceae</taxon>
        <taxon>Microbacterium</taxon>
    </lineage>
</organism>
<protein>
    <submittedName>
        <fullName evidence="1">Uncharacterized protein</fullName>
    </submittedName>
</protein>
<sequence length="98" mass="10570">MDEGLSEAVIAYLGKGRSSFPRTDEDAVATLAGAVGRPDLLATVKALVAECLAVPVDWTTRSLSEGGREAQAVMAERHPELSAAALEALYWTFTYNWR</sequence>
<gene>
    <name evidence="1" type="ORF">BOH66_13495</name>
</gene>
<accession>A0A1P8UAK2</accession>
<dbReference type="Proteomes" id="UP000187185">
    <property type="component" value="Chromosome"/>
</dbReference>